<keyword evidence="3" id="KW-1185">Reference proteome</keyword>
<name>A0A4S8M7X4_DENBC</name>
<evidence type="ECO:0000313" key="3">
    <source>
        <dbReference type="Proteomes" id="UP000297245"/>
    </source>
</evidence>
<evidence type="ECO:0000256" key="1">
    <source>
        <dbReference type="SAM" id="MobiDB-lite"/>
    </source>
</evidence>
<sequence length="124" mass="13835">MAAMSDGYFVTVAAKKIWDDPAYYYILLREDYRPTRATVEMEGLMDDAQSELEGADANTSNGGPDEPRDTPEYQNTSNIQQRGERSVTGVEIWKHKEEKWESKREEKGERGGNKSGKAGRGAAG</sequence>
<dbReference type="Proteomes" id="UP000297245">
    <property type="component" value="Unassembled WGS sequence"/>
</dbReference>
<feature type="compositionally biased region" description="Acidic residues" evidence="1">
    <location>
        <begin position="43"/>
        <end position="54"/>
    </location>
</feature>
<dbReference type="AlphaFoldDB" id="A0A4S8M7X4"/>
<gene>
    <name evidence="2" type="ORF">K435DRAFT_795919</name>
</gene>
<organism evidence="2 3">
    <name type="scientific">Dendrothele bispora (strain CBS 962.96)</name>
    <dbReference type="NCBI Taxonomy" id="1314807"/>
    <lineage>
        <taxon>Eukaryota</taxon>
        <taxon>Fungi</taxon>
        <taxon>Dikarya</taxon>
        <taxon>Basidiomycota</taxon>
        <taxon>Agaricomycotina</taxon>
        <taxon>Agaricomycetes</taxon>
        <taxon>Agaricomycetidae</taxon>
        <taxon>Agaricales</taxon>
        <taxon>Agaricales incertae sedis</taxon>
        <taxon>Dendrothele</taxon>
    </lineage>
</organism>
<feature type="compositionally biased region" description="Basic and acidic residues" evidence="1">
    <location>
        <begin position="92"/>
        <end position="112"/>
    </location>
</feature>
<proteinExistence type="predicted"/>
<evidence type="ECO:0000313" key="2">
    <source>
        <dbReference type="EMBL" id="THU98181.1"/>
    </source>
</evidence>
<accession>A0A4S8M7X4</accession>
<dbReference type="EMBL" id="ML179141">
    <property type="protein sequence ID" value="THU98181.1"/>
    <property type="molecule type" value="Genomic_DNA"/>
</dbReference>
<feature type="region of interest" description="Disordered" evidence="1">
    <location>
        <begin position="41"/>
        <end position="124"/>
    </location>
</feature>
<reference evidence="2 3" key="1">
    <citation type="journal article" date="2019" name="Nat. Ecol. Evol.">
        <title>Megaphylogeny resolves global patterns of mushroom evolution.</title>
        <authorList>
            <person name="Varga T."/>
            <person name="Krizsan K."/>
            <person name="Foldi C."/>
            <person name="Dima B."/>
            <person name="Sanchez-Garcia M."/>
            <person name="Sanchez-Ramirez S."/>
            <person name="Szollosi G.J."/>
            <person name="Szarkandi J.G."/>
            <person name="Papp V."/>
            <person name="Albert L."/>
            <person name="Andreopoulos W."/>
            <person name="Angelini C."/>
            <person name="Antonin V."/>
            <person name="Barry K.W."/>
            <person name="Bougher N.L."/>
            <person name="Buchanan P."/>
            <person name="Buyck B."/>
            <person name="Bense V."/>
            <person name="Catcheside P."/>
            <person name="Chovatia M."/>
            <person name="Cooper J."/>
            <person name="Damon W."/>
            <person name="Desjardin D."/>
            <person name="Finy P."/>
            <person name="Geml J."/>
            <person name="Haridas S."/>
            <person name="Hughes K."/>
            <person name="Justo A."/>
            <person name="Karasinski D."/>
            <person name="Kautmanova I."/>
            <person name="Kiss B."/>
            <person name="Kocsube S."/>
            <person name="Kotiranta H."/>
            <person name="LaButti K.M."/>
            <person name="Lechner B.E."/>
            <person name="Liimatainen K."/>
            <person name="Lipzen A."/>
            <person name="Lukacs Z."/>
            <person name="Mihaltcheva S."/>
            <person name="Morgado L.N."/>
            <person name="Niskanen T."/>
            <person name="Noordeloos M.E."/>
            <person name="Ohm R.A."/>
            <person name="Ortiz-Santana B."/>
            <person name="Ovrebo C."/>
            <person name="Racz N."/>
            <person name="Riley R."/>
            <person name="Savchenko A."/>
            <person name="Shiryaev A."/>
            <person name="Soop K."/>
            <person name="Spirin V."/>
            <person name="Szebenyi C."/>
            <person name="Tomsovsky M."/>
            <person name="Tulloss R.E."/>
            <person name="Uehling J."/>
            <person name="Grigoriev I.V."/>
            <person name="Vagvolgyi C."/>
            <person name="Papp T."/>
            <person name="Martin F.M."/>
            <person name="Miettinen O."/>
            <person name="Hibbett D.S."/>
            <person name="Nagy L.G."/>
        </authorList>
    </citation>
    <scope>NUCLEOTIDE SEQUENCE [LARGE SCALE GENOMIC DNA]</scope>
    <source>
        <strain evidence="2 3">CBS 962.96</strain>
    </source>
</reference>
<feature type="compositionally biased region" description="Polar residues" evidence="1">
    <location>
        <begin position="72"/>
        <end position="81"/>
    </location>
</feature>
<protein>
    <submittedName>
        <fullName evidence="2">Uncharacterized protein</fullName>
    </submittedName>
</protein>